<sequence length="472" mass="52523">MLNSTPPKTELPDCHYRDQPTLIPPIAPTPAHSLYLSNVDDQKFLRFSIKYLYVFRKSIAAESLRESLSRVLVDYYPLAGRLRKSPGGDGEKLEVDCNGEGALFAEGFMDFAVDEFLGISEKPNRSWRKLLFRVEGQSFFDIPPLVVQVTNLRCGGMILCTAINHCICDGIGTAQFLHAWAHAATTRPNLDRPIKPFHHRHVLKPRNPTRTNPTHPGYLIHPDQPDGAVDVHRYLLSQPVVPSSTTFSAADILRLKRQCVPSVKCTAFEALASHTWRAWVRSLDLPPTVNAKLLFSVNVRKRVDPALPDGYYGNGFVLGCAQTAVRDLTAGTRSLHDAVRLVQEAKSNVTGDYVRSLVDLMEGRRVKTDLSASLVISQWAKLGLEDLELGEAGKGVFMGSVTSDIYCLFLPVVGDAEAVRVLVSMPETAVEKFEFYMREFSDEKGMVVDNGGEVNYQNGTNGFHDHDHDHFT</sequence>
<dbReference type="InterPro" id="IPR050317">
    <property type="entry name" value="Plant_Fungal_Acyltransferase"/>
</dbReference>
<dbReference type="Proteomes" id="UP001497516">
    <property type="component" value="Chromosome 1"/>
</dbReference>
<evidence type="ECO:0000256" key="1">
    <source>
        <dbReference type="ARBA" id="ARBA00009861"/>
    </source>
</evidence>
<dbReference type="PANTHER" id="PTHR31642">
    <property type="entry name" value="TRICHOTHECENE 3-O-ACETYLTRANSFERASE"/>
    <property type="match status" value="1"/>
</dbReference>
<dbReference type="Pfam" id="PF02458">
    <property type="entry name" value="Transferase"/>
    <property type="match status" value="1"/>
</dbReference>
<evidence type="ECO:0000313" key="2">
    <source>
        <dbReference type="EMBL" id="CAL1355805.1"/>
    </source>
</evidence>
<dbReference type="EMBL" id="OZ034813">
    <property type="protein sequence ID" value="CAL1355805.1"/>
    <property type="molecule type" value="Genomic_DNA"/>
</dbReference>
<name>A0AAV2CJ91_9ROSI</name>
<protein>
    <recommendedName>
        <fullName evidence="4">Omega-hydroxypalmitate O-feruloyl transferase</fullName>
    </recommendedName>
</protein>
<dbReference type="GO" id="GO:0016747">
    <property type="term" value="F:acyltransferase activity, transferring groups other than amino-acyl groups"/>
    <property type="evidence" value="ECO:0007669"/>
    <property type="project" value="TreeGrafter"/>
</dbReference>
<evidence type="ECO:0008006" key="4">
    <source>
        <dbReference type="Google" id="ProtNLM"/>
    </source>
</evidence>
<comment type="similarity">
    <text evidence="1">Belongs to the plant acyltransferase family.</text>
</comment>
<gene>
    <name evidence="2" type="ORF">LTRI10_LOCUS3539</name>
</gene>
<keyword evidence="3" id="KW-1185">Reference proteome</keyword>
<dbReference type="PANTHER" id="PTHR31642:SF5">
    <property type="entry name" value="OS01G0104900 PROTEIN"/>
    <property type="match status" value="1"/>
</dbReference>
<reference evidence="2 3" key="1">
    <citation type="submission" date="2024-04" db="EMBL/GenBank/DDBJ databases">
        <authorList>
            <person name="Fracassetti M."/>
        </authorList>
    </citation>
    <scope>NUCLEOTIDE SEQUENCE [LARGE SCALE GENOMIC DNA]</scope>
</reference>
<dbReference type="Gene3D" id="3.30.559.10">
    <property type="entry name" value="Chloramphenicol acetyltransferase-like domain"/>
    <property type="match status" value="2"/>
</dbReference>
<accession>A0AAV2CJ91</accession>
<organism evidence="2 3">
    <name type="scientific">Linum trigynum</name>
    <dbReference type="NCBI Taxonomy" id="586398"/>
    <lineage>
        <taxon>Eukaryota</taxon>
        <taxon>Viridiplantae</taxon>
        <taxon>Streptophyta</taxon>
        <taxon>Embryophyta</taxon>
        <taxon>Tracheophyta</taxon>
        <taxon>Spermatophyta</taxon>
        <taxon>Magnoliopsida</taxon>
        <taxon>eudicotyledons</taxon>
        <taxon>Gunneridae</taxon>
        <taxon>Pentapetalae</taxon>
        <taxon>rosids</taxon>
        <taxon>fabids</taxon>
        <taxon>Malpighiales</taxon>
        <taxon>Linaceae</taxon>
        <taxon>Linum</taxon>
    </lineage>
</organism>
<dbReference type="AlphaFoldDB" id="A0AAV2CJ91"/>
<proteinExistence type="inferred from homology"/>
<dbReference type="InterPro" id="IPR023213">
    <property type="entry name" value="CAT-like_dom_sf"/>
</dbReference>
<evidence type="ECO:0000313" key="3">
    <source>
        <dbReference type="Proteomes" id="UP001497516"/>
    </source>
</evidence>